<dbReference type="PANTHER" id="PTHR44520">
    <property type="entry name" value="RESPONSE REGULATOR RCP1-RELATED"/>
    <property type="match status" value="1"/>
</dbReference>
<dbReference type="CDD" id="cd17557">
    <property type="entry name" value="REC_Rcp-like"/>
    <property type="match status" value="1"/>
</dbReference>
<proteinExistence type="predicted"/>
<dbReference type="Proteomes" id="UP000020492">
    <property type="component" value="Unassembled WGS sequence"/>
</dbReference>
<dbReference type="OrthoDB" id="9785718at2"/>
<gene>
    <name evidence="3" type="ORF">DEIPH_ctg011orf0201</name>
</gene>
<dbReference type="STRING" id="1476583.DEIPH_ctg011orf0201"/>
<evidence type="ECO:0000259" key="2">
    <source>
        <dbReference type="PROSITE" id="PS50110"/>
    </source>
</evidence>
<dbReference type="SMART" id="SM00448">
    <property type="entry name" value="REC"/>
    <property type="match status" value="1"/>
</dbReference>
<feature type="modified residue" description="4-aspartylphosphate" evidence="1">
    <location>
        <position position="67"/>
    </location>
</feature>
<reference evidence="3 4" key="1">
    <citation type="submission" date="2014-03" db="EMBL/GenBank/DDBJ databases">
        <title>Draft genome sequence of Deinococcus phoenicis 1P10ME.</title>
        <authorList>
            <person name="Stepanov V.G."/>
            <person name="Vaishampayan P."/>
            <person name="Venkateswaran K."/>
            <person name="Fox G.E."/>
        </authorList>
    </citation>
    <scope>NUCLEOTIDE SEQUENCE [LARGE SCALE GENOMIC DNA]</scope>
    <source>
        <strain evidence="3 4">1P10ME</strain>
    </source>
</reference>
<name>A0A016QT22_9DEIO</name>
<dbReference type="eggNOG" id="COG0784">
    <property type="taxonomic scope" value="Bacteria"/>
</dbReference>
<accession>A0A016QT22</accession>
<dbReference type="PANTHER" id="PTHR44520:SF2">
    <property type="entry name" value="RESPONSE REGULATOR RCP1"/>
    <property type="match status" value="1"/>
</dbReference>
<protein>
    <submittedName>
        <fullName evidence="3">CheY-like receiver</fullName>
    </submittedName>
</protein>
<evidence type="ECO:0000313" key="3">
    <source>
        <dbReference type="EMBL" id="EYB69208.1"/>
    </source>
</evidence>
<dbReference type="PATRIC" id="fig|1476583.3.peg.809"/>
<dbReference type="PROSITE" id="PS50110">
    <property type="entry name" value="RESPONSE_REGULATORY"/>
    <property type="match status" value="1"/>
</dbReference>
<dbReference type="Gene3D" id="3.40.50.2300">
    <property type="match status" value="1"/>
</dbReference>
<dbReference type="SUPFAM" id="SSF52172">
    <property type="entry name" value="CheY-like"/>
    <property type="match status" value="1"/>
</dbReference>
<dbReference type="InterPro" id="IPR001789">
    <property type="entry name" value="Sig_transdc_resp-reg_receiver"/>
</dbReference>
<sequence length="149" mass="16709">MTTETQAIEILLVEDNPADIMLTEEAFSEAHFPHHLHLAKDGVEALGFLRRQGPYASAPTPDVILLDLNMPRMSGLEVLDVLKADDALRNIPVVVLTTSRAESDIWRSYNLHANAYIPKPVTIAEFVEVIKSFENFWFSIVALSPKQRP</sequence>
<keyword evidence="4" id="KW-1185">Reference proteome</keyword>
<dbReference type="Pfam" id="PF00072">
    <property type="entry name" value="Response_reg"/>
    <property type="match status" value="1"/>
</dbReference>
<dbReference type="RefSeq" id="WP_034354124.1">
    <property type="nucleotide sequence ID" value="NZ_JHAC01000011.1"/>
</dbReference>
<organism evidence="3 4">
    <name type="scientific">Deinococcus phoenicis</name>
    <dbReference type="NCBI Taxonomy" id="1476583"/>
    <lineage>
        <taxon>Bacteria</taxon>
        <taxon>Thermotogati</taxon>
        <taxon>Deinococcota</taxon>
        <taxon>Deinococci</taxon>
        <taxon>Deinococcales</taxon>
        <taxon>Deinococcaceae</taxon>
        <taxon>Deinococcus</taxon>
    </lineage>
</organism>
<feature type="domain" description="Response regulatory" evidence="2">
    <location>
        <begin position="9"/>
        <end position="134"/>
    </location>
</feature>
<evidence type="ECO:0000313" key="4">
    <source>
        <dbReference type="Proteomes" id="UP000020492"/>
    </source>
</evidence>
<comment type="caution">
    <text evidence="3">The sequence shown here is derived from an EMBL/GenBank/DDBJ whole genome shotgun (WGS) entry which is preliminary data.</text>
</comment>
<keyword evidence="1" id="KW-0597">Phosphoprotein</keyword>
<evidence type="ECO:0000256" key="1">
    <source>
        <dbReference type="PROSITE-ProRule" id="PRU00169"/>
    </source>
</evidence>
<dbReference type="InterPro" id="IPR052893">
    <property type="entry name" value="TCS_response_regulator"/>
</dbReference>
<dbReference type="AlphaFoldDB" id="A0A016QT22"/>
<dbReference type="GO" id="GO:0000160">
    <property type="term" value="P:phosphorelay signal transduction system"/>
    <property type="evidence" value="ECO:0007669"/>
    <property type="project" value="InterPro"/>
</dbReference>
<dbReference type="InterPro" id="IPR011006">
    <property type="entry name" value="CheY-like_superfamily"/>
</dbReference>
<dbReference type="EMBL" id="JHAC01000011">
    <property type="protein sequence ID" value="EYB69208.1"/>
    <property type="molecule type" value="Genomic_DNA"/>
</dbReference>